<gene>
    <name evidence="2" type="ORF">L207DRAFT_261027</name>
</gene>
<evidence type="ECO:0000313" key="2">
    <source>
        <dbReference type="EMBL" id="PMD29213.1"/>
    </source>
</evidence>
<feature type="compositionally biased region" description="Basic and acidic residues" evidence="1">
    <location>
        <begin position="93"/>
        <end position="109"/>
    </location>
</feature>
<feature type="compositionally biased region" description="Polar residues" evidence="1">
    <location>
        <begin position="80"/>
        <end position="89"/>
    </location>
</feature>
<organism evidence="2 3">
    <name type="scientific">Hyaloscypha variabilis (strain UAMH 11265 / GT02V1 / F)</name>
    <name type="common">Meliniomyces variabilis</name>
    <dbReference type="NCBI Taxonomy" id="1149755"/>
    <lineage>
        <taxon>Eukaryota</taxon>
        <taxon>Fungi</taxon>
        <taxon>Dikarya</taxon>
        <taxon>Ascomycota</taxon>
        <taxon>Pezizomycotina</taxon>
        <taxon>Leotiomycetes</taxon>
        <taxon>Helotiales</taxon>
        <taxon>Hyaloscyphaceae</taxon>
        <taxon>Hyaloscypha</taxon>
        <taxon>Hyaloscypha variabilis</taxon>
    </lineage>
</organism>
<feature type="compositionally biased region" description="Pro residues" evidence="1">
    <location>
        <begin position="121"/>
        <end position="131"/>
    </location>
</feature>
<evidence type="ECO:0000256" key="1">
    <source>
        <dbReference type="SAM" id="MobiDB-lite"/>
    </source>
</evidence>
<feature type="region of interest" description="Disordered" evidence="1">
    <location>
        <begin position="28"/>
        <end position="149"/>
    </location>
</feature>
<dbReference type="AlphaFoldDB" id="A0A2J6QSH1"/>
<sequence>MNSQPARYCPNIGPALRLVRPPHLTVCEWAAPSGPQRPQAGSCQHDPSPSLTKPLPTLTNPQHPSHAKGSPPKGGWGTCRSKTFPQSLTPKEGSGKPREAGSHCADTRRAQGPGSGRVSPVTPPIRCPQMPPGHGAHTPRVPHLTVLGA</sequence>
<proteinExistence type="predicted"/>
<accession>A0A2J6QSH1</accession>
<evidence type="ECO:0000313" key="3">
    <source>
        <dbReference type="Proteomes" id="UP000235786"/>
    </source>
</evidence>
<dbReference type="EMBL" id="KZ613976">
    <property type="protein sequence ID" value="PMD29213.1"/>
    <property type="molecule type" value="Genomic_DNA"/>
</dbReference>
<protein>
    <submittedName>
        <fullName evidence="2">Uncharacterized protein</fullName>
    </submittedName>
</protein>
<reference evidence="2 3" key="1">
    <citation type="submission" date="2016-04" db="EMBL/GenBank/DDBJ databases">
        <title>A degradative enzymes factory behind the ericoid mycorrhizal symbiosis.</title>
        <authorList>
            <consortium name="DOE Joint Genome Institute"/>
            <person name="Martino E."/>
            <person name="Morin E."/>
            <person name="Grelet G."/>
            <person name="Kuo A."/>
            <person name="Kohler A."/>
            <person name="Daghino S."/>
            <person name="Barry K."/>
            <person name="Choi C."/>
            <person name="Cichocki N."/>
            <person name="Clum A."/>
            <person name="Copeland A."/>
            <person name="Hainaut M."/>
            <person name="Haridas S."/>
            <person name="Labutti K."/>
            <person name="Lindquist E."/>
            <person name="Lipzen A."/>
            <person name="Khouja H.-R."/>
            <person name="Murat C."/>
            <person name="Ohm R."/>
            <person name="Olson A."/>
            <person name="Spatafora J."/>
            <person name="Veneault-Fourrey C."/>
            <person name="Henrissat B."/>
            <person name="Grigoriev I."/>
            <person name="Martin F."/>
            <person name="Perotto S."/>
        </authorList>
    </citation>
    <scope>NUCLEOTIDE SEQUENCE [LARGE SCALE GENOMIC DNA]</scope>
    <source>
        <strain evidence="2 3">F</strain>
    </source>
</reference>
<feature type="compositionally biased region" description="Low complexity" evidence="1">
    <location>
        <begin position="47"/>
        <end position="61"/>
    </location>
</feature>
<keyword evidence="3" id="KW-1185">Reference proteome</keyword>
<dbReference type="Proteomes" id="UP000235786">
    <property type="component" value="Unassembled WGS sequence"/>
</dbReference>
<name>A0A2J6QSH1_HYAVF</name>